<dbReference type="GO" id="GO:0005840">
    <property type="term" value="C:ribosome"/>
    <property type="evidence" value="ECO:0007669"/>
    <property type="project" value="UniProtKB-KW"/>
</dbReference>
<accession>A0AAD2A0E8</accession>
<gene>
    <name evidence="4" type="ORF">FPE_LOCUS26622</name>
</gene>
<dbReference type="InterPro" id="IPR029064">
    <property type="entry name" value="Ribosomal_eL30-like_sf"/>
</dbReference>
<reference evidence="4" key="1">
    <citation type="submission" date="2023-05" db="EMBL/GenBank/DDBJ databases">
        <authorList>
            <person name="Huff M."/>
        </authorList>
    </citation>
    <scope>NUCLEOTIDE SEQUENCE</scope>
</reference>
<evidence type="ECO:0000313" key="5">
    <source>
        <dbReference type="Proteomes" id="UP000834106"/>
    </source>
</evidence>
<dbReference type="EMBL" id="OU503051">
    <property type="protein sequence ID" value="CAI9779192.1"/>
    <property type="molecule type" value="Genomic_DNA"/>
</dbReference>
<dbReference type="PANTHER" id="PTHR11843">
    <property type="entry name" value="40S RIBOSOMAL PROTEIN S12"/>
    <property type="match status" value="1"/>
</dbReference>
<keyword evidence="1" id="KW-0689">Ribosomal protein</keyword>
<evidence type="ECO:0000259" key="3">
    <source>
        <dbReference type="Pfam" id="PF01248"/>
    </source>
</evidence>
<dbReference type="Gene3D" id="3.30.1330.30">
    <property type="match status" value="1"/>
</dbReference>
<feature type="domain" description="Ribosomal protein eL8/eL30/eS12/Gadd45" evidence="3">
    <location>
        <begin position="29"/>
        <end position="88"/>
    </location>
</feature>
<dbReference type="GO" id="GO:1990904">
    <property type="term" value="C:ribonucleoprotein complex"/>
    <property type="evidence" value="ECO:0007669"/>
    <property type="project" value="UniProtKB-KW"/>
</dbReference>
<sequence length="99" mass="10786">MLMLQTAVPAPAPALGEPMDIITDLQLVLRNSRAHRGLSKRLHEKNIEKHAAQLSVLTQDCDQSDYAKLVKALSVDHNVSSIMVPSAKTSVNGLVQVPY</sequence>
<dbReference type="Pfam" id="PF01248">
    <property type="entry name" value="Ribosomal_L7Ae"/>
    <property type="match status" value="1"/>
</dbReference>
<dbReference type="AlphaFoldDB" id="A0AAD2A0E8"/>
<dbReference type="SUPFAM" id="SSF55315">
    <property type="entry name" value="L30e-like"/>
    <property type="match status" value="1"/>
</dbReference>
<organism evidence="4 5">
    <name type="scientific">Fraxinus pennsylvanica</name>
    <dbReference type="NCBI Taxonomy" id="56036"/>
    <lineage>
        <taxon>Eukaryota</taxon>
        <taxon>Viridiplantae</taxon>
        <taxon>Streptophyta</taxon>
        <taxon>Embryophyta</taxon>
        <taxon>Tracheophyta</taxon>
        <taxon>Spermatophyta</taxon>
        <taxon>Magnoliopsida</taxon>
        <taxon>eudicotyledons</taxon>
        <taxon>Gunneridae</taxon>
        <taxon>Pentapetalae</taxon>
        <taxon>asterids</taxon>
        <taxon>lamiids</taxon>
        <taxon>Lamiales</taxon>
        <taxon>Oleaceae</taxon>
        <taxon>Oleeae</taxon>
        <taxon>Fraxinus</taxon>
    </lineage>
</organism>
<name>A0AAD2A0E8_9LAMI</name>
<dbReference type="Proteomes" id="UP000834106">
    <property type="component" value="Chromosome 16"/>
</dbReference>
<dbReference type="InterPro" id="IPR004038">
    <property type="entry name" value="Ribosomal_eL8/eL30/eS12/Gad45"/>
</dbReference>
<evidence type="ECO:0000313" key="4">
    <source>
        <dbReference type="EMBL" id="CAI9779192.1"/>
    </source>
</evidence>
<evidence type="ECO:0000256" key="2">
    <source>
        <dbReference type="ARBA" id="ARBA00023274"/>
    </source>
</evidence>
<keyword evidence="2" id="KW-0687">Ribonucleoprotein</keyword>
<evidence type="ECO:0000256" key="1">
    <source>
        <dbReference type="ARBA" id="ARBA00022980"/>
    </source>
</evidence>
<keyword evidence="5" id="KW-1185">Reference proteome</keyword>
<proteinExistence type="predicted"/>
<protein>
    <recommendedName>
        <fullName evidence="3">Ribosomal protein eL8/eL30/eS12/Gadd45 domain-containing protein</fullName>
    </recommendedName>
</protein>